<dbReference type="InterPro" id="IPR025436">
    <property type="entry name" value="DUF4179"/>
</dbReference>
<evidence type="ECO:0000313" key="4">
    <source>
        <dbReference type="EMBL" id="MFD2693549.1"/>
    </source>
</evidence>
<evidence type="ECO:0000313" key="5">
    <source>
        <dbReference type="Proteomes" id="UP001597399"/>
    </source>
</evidence>
<name>A0ABW5S1E9_9BACL</name>
<organism evidence="4 5">
    <name type="scientific">Sporolactobacillus shoreicorticis</name>
    <dbReference type="NCBI Taxonomy" id="1923877"/>
    <lineage>
        <taxon>Bacteria</taxon>
        <taxon>Bacillati</taxon>
        <taxon>Bacillota</taxon>
        <taxon>Bacilli</taxon>
        <taxon>Bacillales</taxon>
        <taxon>Sporolactobacillaceae</taxon>
        <taxon>Sporolactobacillus</taxon>
    </lineage>
</organism>
<evidence type="ECO:0000259" key="3">
    <source>
        <dbReference type="Pfam" id="PF18705"/>
    </source>
</evidence>
<evidence type="ECO:0000259" key="2">
    <source>
        <dbReference type="Pfam" id="PF13786"/>
    </source>
</evidence>
<comment type="caution">
    <text evidence="4">The sequence shown here is derived from an EMBL/GenBank/DDBJ whole genome shotgun (WGS) entry which is preliminary data.</text>
</comment>
<dbReference type="EMBL" id="JBHUMQ010000017">
    <property type="protein sequence ID" value="MFD2693549.1"/>
    <property type="molecule type" value="Genomic_DNA"/>
</dbReference>
<proteinExistence type="predicted"/>
<dbReference type="RefSeq" id="WP_253060507.1">
    <property type="nucleotide sequence ID" value="NZ_JAMXWM010000005.1"/>
</dbReference>
<dbReference type="Pfam" id="PF13786">
    <property type="entry name" value="DUF4179"/>
    <property type="match status" value="1"/>
</dbReference>
<keyword evidence="1" id="KW-1133">Transmembrane helix</keyword>
<gene>
    <name evidence="4" type="ORF">ACFSUE_07900</name>
</gene>
<feature type="transmembrane region" description="Helical" evidence="1">
    <location>
        <begin position="45"/>
        <end position="63"/>
    </location>
</feature>
<dbReference type="Gene3D" id="2.60.40.1630">
    <property type="entry name" value="bacillus anthracis domain"/>
    <property type="match status" value="1"/>
</dbReference>
<protein>
    <submittedName>
        <fullName evidence="4">DUF4179 domain-containing protein</fullName>
    </submittedName>
</protein>
<evidence type="ECO:0000256" key="1">
    <source>
        <dbReference type="SAM" id="Phobius"/>
    </source>
</evidence>
<keyword evidence="1" id="KW-0472">Membrane</keyword>
<accession>A0ABW5S1E9</accession>
<reference evidence="5" key="1">
    <citation type="journal article" date="2019" name="Int. J. Syst. Evol. Microbiol.">
        <title>The Global Catalogue of Microorganisms (GCM) 10K type strain sequencing project: providing services to taxonomists for standard genome sequencing and annotation.</title>
        <authorList>
            <consortium name="The Broad Institute Genomics Platform"/>
            <consortium name="The Broad Institute Genome Sequencing Center for Infectious Disease"/>
            <person name="Wu L."/>
            <person name="Ma J."/>
        </authorList>
    </citation>
    <scope>NUCLEOTIDE SEQUENCE [LARGE SCALE GENOMIC DNA]</scope>
    <source>
        <strain evidence="5">TISTR 2466</strain>
    </source>
</reference>
<dbReference type="Proteomes" id="UP001597399">
    <property type="component" value="Unassembled WGS sequence"/>
</dbReference>
<dbReference type="InterPro" id="IPR040680">
    <property type="entry name" value="DUF5643"/>
</dbReference>
<dbReference type="Pfam" id="PF18705">
    <property type="entry name" value="DUF5643"/>
    <property type="match status" value="1"/>
</dbReference>
<feature type="domain" description="DUF4179" evidence="2">
    <location>
        <begin position="40"/>
        <end position="134"/>
    </location>
</feature>
<keyword evidence="1" id="KW-0812">Transmembrane</keyword>
<feature type="domain" description="DUF5643" evidence="3">
    <location>
        <begin position="226"/>
        <end position="335"/>
    </location>
</feature>
<sequence length="446" mass="51152">MRILENELEKMTEQFNQTSDSPKSLDAALSGISKAKRRIKKRRRIMQIVSAAAAILLLFLSLVKISPAFASYVSHVPGMKAIVKLLNGDHGLEDAVDHHGLQKLNLSQTKNGTTVTINSMIADSHQVIFFYTIKQSEKKIQPELKNFDIKNKYKRSVMGATEFNYGLIGKTKKQLTIRQSTFHDRISMSLNEKKLTDPLYLSLTFKMGTWIFKIPYNITKYEKMKISYPLNRTVSLEDQKLTIQSVTVYPTRIAVHITYDPKNTKQITHLDDLQLSDKQGRGWTPPQGFTATGSNENDQTFYLQSNYYAHPRSLYLSLTRARVIDKRDRYLTVDLQKKKLIGNPVADRMTLKSIRTDSEHKSDLILKFAVHIPKIDHRSGYGIFDSTFTDQSGKHYQTRSEGSAALNSSIHEEMLSIPNRHYKEPIKLKIIDYPERVHGNVRMKIK</sequence>
<keyword evidence="5" id="KW-1185">Reference proteome</keyword>